<evidence type="ECO:0000256" key="2">
    <source>
        <dbReference type="ARBA" id="ARBA00023043"/>
    </source>
</evidence>
<evidence type="ECO:0000313" key="5">
    <source>
        <dbReference type="Proteomes" id="UP000323000"/>
    </source>
</evidence>
<feature type="repeat" description="ANK" evidence="3">
    <location>
        <begin position="111"/>
        <end position="138"/>
    </location>
</feature>
<evidence type="ECO:0000313" key="4">
    <source>
        <dbReference type="EMBL" id="TXG47327.1"/>
    </source>
</evidence>
<evidence type="ECO:0000256" key="3">
    <source>
        <dbReference type="PROSITE-ProRule" id="PRU00023"/>
    </source>
</evidence>
<accession>A0A5C7GS95</accession>
<dbReference type="PROSITE" id="PS50297">
    <property type="entry name" value="ANK_REP_REGION"/>
    <property type="match status" value="2"/>
</dbReference>
<keyword evidence="1" id="KW-0677">Repeat</keyword>
<dbReference type="Pfam" id="PF12796">
    <property type="entry name" value="Ank_2"/>
    <property type="match status" value="2"/>
</dbReference>
<dbReference type="InterPro" id="IPR036770">
    <property type="entry name" value="Ankyrin_rpt-contain_sf"/>
</dbReference>
<protein>
    <submittedName>
        <fullName evidence="4">Uncharacterized protein</fullName>
    </submittedName>
</protein>
<dbReference type="Gene3D" id="1.25.40.20">
    <property type="entry name" value="Ankyrin repeat-containing domain"/>
    <property type="match status" value="2"/>
</dbReference>
<proteinExistence type="predicted"/>
<dbReference type="EMBL" id="VAHF01000013">
    <property type="protein sequence ID" value="TXG47327.1"/>
    <property type="molecule type" value="Genomic_DNA"/>
</dbReference>
<feature type="repeat" description="ANK" evidence="3">
    <location>
        <begin position="262"/>
        <end position="283"/>
    </location>
</feature>
<dbReference type="OrthoDB" id="7729168at2759"/>
<organism evidence="4 5">
    <name type="scientific">Acer yangbiense</name>
    <dbReference type="NCBI Taxonomy" id="1000413"/>
    <lineage>
        <taxon>Eukaryota</taxon>
        <taxon>Viridiplantae</taxon>
        <taxon>Streptophyta</taxon>
        <taxon>Embryophyta</taxon>
        <taxon>Tracheophyta</taxon>
        <taxon>Spermatophyta</taxon>
        <taxon>Magnoliopsida</taxon>
        <taxon>eudicotyledons</taxon>
        <taxon>Gunneridae</taxon>
        <taxon>Pentapetalae</taxon>
        <taxon>rosids</taxon>
        <taxon>malvids</taxon>
        <taxon>Sapindales</taxon>
        <taxon>Sapindaceae</taxon>
        <taxon>Hippocastanoideae</taxon>
        <taxon>Acereae</taxon>
        <taxon>Acer</taxon>
    </lineage>
</organism>
<dbReference type="PROSITE" id="PS50088">
    <property type="entry name" value="ANK_REPEAT"/>
    <property type="match status" value="2"/>
</dbReference>
<dbReference type="GO" id="GO:0005886">
    <property type="term" value="C:plasma membrane"/>
    <property type="evidence" value="ECO:0007669"/>
    <property type="project" value="TreeGrafter"/>
</dbReference>
<comment type="caution">
    <text evidence="4">The sequence shown here is derived from an EMBL/GenBank/DDBJ whole genome shotgun (WGS) entry which is preliminary data.</text>
</comment>
<reference evidence="5" key="1">
    <citation type="journal article" date="2019" name="Gigascience">
        <title>De novo genome assembly of the endangered Acer yangbiense, a plant species with extremely small populations endemic to Yunnan Province, China.</title>
        <authorList>
            <person name="Yang J."/>
            <person name="Wariss H.M."/>
            <person name="Tao L."/>
            <person name="Zhang R."/>
            <person name="Yun Q."/>
            <person name="Hollingsworth P."/>
            <person name="Dao Z."/>
            <person name="Luo G."/>
            <person name="Guo H."/>
            <person name="Ma Y."/>
            <person name="Sun W."/>
        </authorList>
    </citation>
    <scope>NUCLEOTIDE SEQUENCE [LARGE SCALE GENOMIC DNA]</scope>
    <source>
        <strain evidence="5">cv. Malutang</strain>
    </source>
</reference>
<name>A0A5C7GS95_9ROSI</name>
<dbReference type="SUPFAM" id="SSF48403">
    <property type="entry name" value="Ankyrin repeat"/>
    <property type="match status" value="1"/>
</dbReference>
<dbReference type="Proteomes" id="UP000323000">
    <property type="component" value="Chromosome 13"/>
</dbReference>
<gene>
    <name evidence="4" type="ORF">EZV62_026621</name>
</gene>
<dbReference type="PANTHER" id="PTHR24186">
    <property type="entry name" value="PROTEIN PHOSPHATASE 1 REGULATORY SUBUNIT"/>
    <property type="match status" value="1"/>
</dbReference>
<evidence type="ECO:0000256" key="1">
    <source>
        <dbReference type="ARBA" id="ARBA00022737"/>
    </source>
</evidence>
<dbReference type="AlphaFoldDB" id="A0A5C7GS95"/>
<dbReference type="SMART" id="SM00248">
    <property type="entry name" value="ANK"/>
    <property type="match status" value="8"/>
</dbReference>
<keyword evidence="5" id="KW-1185">Reference proteome</keyword>
<keyword evidence="2 3" id="KW-0040">ANK repeat</keyword>
<sequence>MSIQQSKTTVQRLYDAAANENENSSVDLLWEDLLVLERVLSGCAETPLHVSAIFWHIGFVREIVRRKPELANVVDSRGSLPLHLTAARGHIQIAKFHIFAYAEGCVHKDIDERNPIHIAVMNGHTDVIQEILQRRSDLTKLLTGSEGTILHLCTKFNQYESFKLLVQRVATGLNVLELKSSSSSFMSIQQSKTTVQRLYDAVANENGNSLVDLLREDFLVLERVLSGCVETPLHVSAIFWHIGFVREIVKRKSKLAELVDSRGSLPLHLAATRGHIQVAKFLIFAYVEGCVHKDIDGRNLIHIVAMNGYTNVIQEILQIRLVSAKILTGSEGTILHLYTKFNQYESFKLLVQRVATGLNREYF</sequence>
<dbReference type="PANTHER" id="PTHR24186:SF38">
    <property type="entry name" value="ANKYRIN REPEAT FAMILY PROTEIN"/>
    <property type="match status" value="1"/>
</dbReference>
<dbReference type="InterPro" id="IPR002110">
    <property type="entry name" value="Ankyrin_rpt"/>
</dbReference>